<dbReference type="InterPro" id="IPR036736">
    <property type="entry name" value="ACP-like_sf"/>
</dbReference>
<dbReference type="Proteomes" id="UP000280307">
    <property type="component" value="Unassembled WGS sequence"/>
</dbReference>
<sequence length="107" mass="11530">MPLPLPAPETLLQMVLDGLREALELSGKPLPDQLDAETSLIGKQAVLDSLALVTLIVDLEQRIEEEFDLALTLADDRAMSQKHSPFRTAGALAAYVGELLAEELAHG</sequence>
<evidence type="ECO:0000259" key="1">
    <source>
        <dbReference type="PROSITE" id="PS50075"/>
    </source>
</evidence>
<dbReference type="PROSITE" id="PS50075">
    <property type="entry name" value="CARRIER"/>
    <property type="match status" value="1"/>
</dbReference>
<reference evidence="2 3" key="1">
    <citation type="submission" date="2018-12" db="EMBL/GenBank/DDBJ databases">
        <title>Genome Sequence of Candidatus Viridilinea halotolerans isolated from saline sulfide-rich spring.</title>
        <authorList>
            <person name="Grouzdev D.S."/>
            <person name="Burganskaya E.I."/>
            <person name="Krutkina M.S."/>
            <person name="Sukhacheva M.V."/>
            <person name="Gorlenko V.M."/>
        </authorList>
    </citation>
    <scope>NUCLEOTIDE SEQUENCE [LARGE SCALE GENOMIC DNA]</scope>
    <source>
        <strain evidence="2">Chok-6</strain>
    </source>
</reference>
<dbReference type="InterPro" id="IPR009081">
    <property type="entry name" value="PP-bd_ACP"/>
</dbReference>
<organism evidence="2 3">
    <name type="scientific">Candidatus Viridilinea halotolerans</name>
    <dbReference type="NCBI Taxonomy" id="2491704"/>
    <lineage>
        <taxon>Bacteria</taxon>
        <taxon>Bacillati</taxon>
        <taxon>Chloroflexota</taxon>
        <taxon>Chloroflexia</taxon>
        <taxon>Chloroflexales</taxon>
        <taxon>Chloroflexineae</taxon>
        <taxon>Oscillochloridaceae</taxon>
        <taxon>Candidatus Viridilinea</taxon>
    </lineage>
</organism>
<name>A0A426U609_9CHLR</name>
<dbReference type="AlphaFoldDB" id="A0A426U609"/>
<feature type="domain" description="Carrier" evidence="1">
    <location>
        <begin position="9"/>
        <end position="100"/>
    </location>
</feature>
<dbReference type="SUPFAM" id="SSF47336">
    <property type="entry name" value="ACP-like"/>
    <property type="match status" value="1"/>
</dbReference>
<dbReference type="EMBL" id="RSAS01000191">
    <property type="protein sequence ID" value="RRR75417.1"/>
    <property type="molecule type" value="Genomic_DNA"/>
</dbReference>
<gene>
    <name evidence="2" type="ORF">EI684_04690</name>
</gene>
<accession>A0A426U609</accession>
<protein>
    <recommendedName>
        <fullName evidence="1">Carrier domain-containing protein</fullName>
    </recommendedName>
</protein>
<proteinExistence type="predicted"/>
<evidence type="ECO:0000313" key="3">
    <source>
        <dbReference type="Proteomes" id="UP000280307"/>
    </source>
</evidence>
<evidence type="ECO:0000313" key="2">
    <source>
        <dbReference type="EMBL" id="RRR75417.1"/>
    </source>
</evidence>
<dbReference type="Gene3D" id="1.10.1200.10">
    <property type="entry name" value="ACP-like"/>
    <property type="match status" value="1"/>
</dbReference>
<comment type="caution">
    <text evidence="2">The sequence shown here is derived from an EMBL/GenBank/DDBJ whole genome shotgun (WGS) entry which is preliminary data.</text>
</comment>